<proteinExistence type="predicted"/>
<gene>
    <name evidence="2" type="ORF">TVY486_0603760</name>
</gene>
<feature type="transmembrane region" description="Helical" evidence="1">
    <location>
        <begin position="63"/>
        <end position="83"/>
    </location>
</feature>
<keyword evidence="1" id="KW-0812">Transmembrane</keyword>
<sequence length="115" mass="13248">MPPTPTQSLVTPNGSIDVVRCARLKSCGAHLVYLSNGMVRPLHCGTVFRRYTWSHGKSHRCTIFITSTSSHIHLYILVFFLLFETTTNIHAYMCRPSFPYFFSASPIFRNRYLRC</sequence>
<reference evidence="2" key="1">
    <citation type="journal article" date="2012" name="Proc. Natl. Acad. Sci. U.S.A.">
        <title>Antigenic diversity is generated by distinct evolutionary mechanisms in African trypanosome species.</title>
        <authorList>
            <person name="Jackson A.P."/>
            <person name="Berry A."/>
            <person name="Aslett M."/>
            <person name="Allison H.C."/>
            <person name="Burton P."/>
            <person name="Vavrova-Anderson J."/>
            <person name="Brown R."/>
            <person name="Browne H."/>
            <person name="Corton N."/>
            <person name="Hauser H."/>
            <person name="Gamble J."/>
            <person name="Gilderthorp R."/>
            <person name="Marcello L."/>
            <person name="McQuillan J."/>
            <person name="Otto T.D."/>
            <person name="Quail M.A."/>
            <person name="Sanders M.J."/>
            <person name="van Tonder A."/>
            <person name="Ginger M.L."/>
            <person name="Field M.C."/>
            <person name="Barry J.D."/>
            <person name="Hertz-Fowler C."/>
            <person name="Berriman M."/>
        </authorList>
    </citation>
    <scope>NUCLEOTIDE SEQUENCE</scope>
    <source>
        <strain evidence="2">Y486</strain>
    </source>
</reference>
<name>G0TX95_TRYVY</name>
<keyword evidence="1" id="KW-1133">Transmembrane helix</keyword>
<dbReference type="EMBL" id="HE573022">
    <property type="protein sequence ID" value="CCC48585.1"/>
    <property type="molecule type" value="Genomic_DNA"/>
</dbReference>
<keyword evidence="1" id="KW-0472">Membrane</keyword>
<evidence type="ECO:0000256" key="1">
    <source>
        <dbReference type="SAM" id="Phobius"/>
    </source>
</evidence>
<dbReference type="VEuPathDB" id="TriTrypDB:TvY486_0603760"/>
<dbReference type="AlphaFoldDB" id="G0TX95"/>
<evidence type="ECO:0000313" key="2">
    <source>
        <dbReference type="EMBL" id="CCC48585.1"/>
    </source>
</evidence>
<protein>
    <submittedName>
        <fullName evidence="2">Uncharacterized protein</fullName>
    </submittedName>
</protein>
<organism evidence="2">
    <name type="scientific">Trypanosoma vivax (strain Y486)</name>
    <dbReference type="NCBI Taxonomy" id="1055687"/>
    <lineage>
        <taxon>Eukaryota</taxon>
        <taxon>Discoba</taxon>
        <taxon>Euglenozoa</taxon>
        <taxon>Kinetoplastea</taxon>
        <taxon>Metakinetoplastina</taxon>
        <taxon>Trypanosomatida</taxon>
        <taxon>Trypanosomatidae</taxon>
        <taxon>Trypanosoma</taxon>
        <taxon>Duttonella</taxon>
    </lineage>
</organism>
<accession>G0TX95</accession>